<keyword evidence="2" id="KW-1185">Reference proteome</keyword>
<dbReference type="RefSeq" id="WP_125942713.1">
    <property type="nucleotide sequence ID" value="NZ_PXZH01000001.1"/>
</dbReference>
<dbReference type="AlphaFoldDB" id="A0A429Z8Q4"/>
<proteinExistence type="predicted"/>
<dbReference type="Proteomes" id="UP000277864">
    <property type="component" value="Unassembled WGS sequence"/>
</dbReference>
<organism evidence="1 2">
    <name type="scientific">Vagococcus humatus</name>
    <dbReference type="NCBI Taxonomy" id="1889241"/>
    <lineage>
        <taxon>Bacteria</taxon>
        <taxon>Bacillati</taxon>
        <taxon>Bacillota</taxon>
        <taxon>Bacilli</taxon>
        <taxon>Lactobacillales</taxon>
        <taxon>Enterococcaceae</taxon>
        <taxon>Vagococcus</taxon>
    </lineage>
</organism>
<evidence type="ECO:0000313" key="2">
    <source>
        <dbReference type="Proteomes" id="UP000277864"/>
    </source>
</evidence>
<evidence type="ECO:0000313" key="1">
    <source>
        <dbReference type="EMBL" id="RST90099.1"/>
    </source>
</evidence>
<dbReference type="OrthoDB" id="2168472at2"/>
<accession>A0A429Z8Q4</accession>
<name>A0A429Z8Q4_9ENTE</name>
<reference evidence="1 2" key="1">
    <citation type="submission" date="2018-03" db="EMBL/GenBank/DDBJ databases">
        <authorList>
            <person name="Gulvik C.A."/>
        </authorList>
    </citation>
    <scope>NUCLEOTIDE SEQUENCE [LARGE SCALE GENOMIC DNA]</scope>
    <source>
        <strain evidence="1 2">JCM 31581</strain>
    </source>
</reference>
<sequence>MKQFTAVISDLAQDSKQGVRITLKEIKAINEDIDQSVLAHLNEVVLIISKEKVDLPFDWSELKKGVSIRLVTEDQPIMTRSIPPQLLASCVIRVEKIKG</sequence>
<dbReference type="EMBL" id="PXZH01000001">
    <property type="protein sequence ID" value="RST90099.1"/>
    <property type="molecule type" value="Genomic_DNA"/>
</dbReference>
<gene>
    <name evidence="1" type="ORF">C7P63_03195</name>
</gene>
<protein>
    <submittedName>
        <fullName evidence="1">Uncharacterized protein</fullName>
    </submittedName>
</protein>
<comment type="caution">
    <text evidence="1">The sequence shown here is derived from an EMBL/GenBank/DDBJ whole genome shotgun (WGS) entry which is preliminary data.</text>
</comment>